<dbReference type="InterPro" id="IPR050553">
    <property type="entry name" value="Thioredoxin_ResA/DsbE_sf"/>
</dbReference>
<feature type="compositionally biased region" description="Basic and acidic residues" evidence="1">
    <location>
        <begin position="183"/>
        <end position="193"/>
    </location>
</feature>
<evidence type="ECO:0000259" key="2">
    <source>
        <dbReference type="PROSITE" id="PS51352"/>
    </source>
</evidence>
<feature type="region of interest" description="Disordered" evidence="1">
    <location>
        <begin position="182"/>
        <end position="211"/>
    </location>
</feature>
<feature type="domain" description="Thioredoxin" evidence="2">
    <location>
        <begin position="19"/>
        <end position="181"/>
    </location>
</feature>
<dbReference type="AlphaFoldDB" id="A0A4R6TQM7"/>
<comment type="caution">
    <text evidence="3">The sequence shown here is derived from an EMBL/GenBank/DDBJ whole genome shotgun (WGS) entry which is preliminary data.</text>
</comment>
<reference evidence="3 4" key="1">
    <citation type="submission" date="2019-03" db="EMBL/GenBank/DDBJ databases">
        <title>Genomic Encyclopedia of Archaeal and Bacterial Type Strains, Phase II (KMG-II): from individual species to whole genera.</title>
        <authorList>
            <person name="Goeker M."/>
        </authorList>
    </citation>
    <scope>NUCLEOTIDE SEQUENCE [LARGE SCALE GENOMIC DNA]</scope>
    <source>
        <strain evidence="3 4">DSM 18435</strain>
    </source>
</reference>
<dbReference type="PROSITE" id="PS51257">
    <property type="entry name" value="PROKAR_LIPOPROTEIN"/>
    <property type="match status" value="1"/>
</dbReference>
<keyword evidence="4" id="KW-1185">Reference proteome</keyword>
<dbReference type="RefSeq" id="WP_133643680.1">
    <property type="nucleotide sequence ID" value="NZ_SNYI01000002.1"/>
</dbReference>
<dbReference type="EMBL" id="SNYI01000002">
    <property type="protein sequence ID" value="TDQ30800.1"/>
    <property type="molecule type" value="Genomic_DNA"/>
</dbReference>
<dbReference type="SUPFAM" id="SSF52833">
    <property type="entry name" value="Thioredoxin-like"/>
    <property type="match status" value="1"/>
</dbReference>
<evidence type="ECO:0000313" key="3">
    <source>
        <dbReference type="EMBL" id="TDQ30800.1"/>
    </source>
</evidence>
<dbReference type="Pfam" id="PF00085">
    <property type="entry name" value="Thioredoxin"/>
    <property type="match status" value="1"/>
</dbReference>
<evidence type="ECO:0000256" key="1">
    <source>
        <dbReference type="SAM" id="MobiDB-lite"/>
    </source>
</evidence>
<dbReference type="Proteomes" id="UP000295468">
    <property type="component" value="Unassembled WGS sequence"/>
</dbReference>
<dbReference type="InterPro" id="IPR013766">
    <property type="entry name" value="Thioredoxin_domain"/>
</dbReference>
<dbReference type="InterPro" id="IPR036249">
    <property type="entry name" value="Thioredoxin-like_sf"/>
</dbReference>
<evidence type="ECO:0000313" key="4">
    <source>
        <dbReference type="Proteomes" id="UP000295468"/>
    </source>
</evidence>
<sequence>MKITFTWLALLLVLSGCKPEAQKDTMDFLETKPPKNRVEGKGFSIPVYDFEGLESLLHQDDEYTYVINFWATWCAPCIAELPFFERLGTAYQDEKVRVVLVNLDMAKMWETHLVPFLEKREMRSYVVVLQDPKQNSWIPKVYKDWSGAIPATLIYNSGLRKFYEKPFSYEELQSELNNFLKTKTHENPDHTTDIRSGTPGTGIQPPAAGNS</sequence>
<organism evidence="3 4">
    <name type="scientific">Zeaxanthinibacter enoshimensis</name>
    <dbReference type="NCBI Taxonomy" id="392009"/>
    <lineage>
        <taxon>Bacteria</taxon>
        <taxon>Pseudomonadati</taxon>
        <taxon>Bacteroidota</taxon>
        <taxon>Flavobacteriia</taxon>
        <taxon>Flavobacteriales</taxon>
        <taxon>Flavobacteriaceae</taxon>
        <taxon>Zeaxanthinibacter</taxon>
    </lineage>
</organism>
<dbReference type="PANTHER" id="PTHR42852">
    <property type="entry name" value="THIOL:DISULFIDE INTERCHANGE PROTEIN DSBE"/>
    <property type="match status" value="1"/>
</dbReference>
<dbReference type="CDD" id="cd02966">
    <property type="entry name" value="TlpA_like_family"/>
    <property type="match status" value="1"/>
</dbReference>
<dbReference type="OrthoDB" id="9815205at2"/>
<name>A0A4R6TQM7_9FLAO</name>
<dbReference type="PROSITE" id="PS51352">
    <property type="entry name" value="THIOREDOXIN_2"/>
    <property type="match status" value="1"/>
</dbReference>
<protein>
    <submittedName>
        <fullName evidence="3">Thioredoxin</fullName>
    </submittedName>
</protein>
<dbReference type="PANTHER" id="PTHR42852:SF13">
    <property type="entry name" value="PROTEIN DIPZ"/>
    <property type="match status" value="1"/>
</dbReference>
<accession>A0A4R6TQM7</accession>
<proteinExistence type="predicted"/>
<dbReference type="Gene3D" id="3.40.30.10">
    <property type="entry name" value="Glutaredoxin"/>
    <property type="match status" value="1"/>
</dbReference>
<gene>
    <name evidence="3" type="ORF">CLV82_1491</name>
</gene>